<dbReference type="Pfam" id="PF00586">
    <property type="entry name" value="AIRS"/>
    <property type="match status" value="1"/>
</dbReference>
<dbReference type="InterPro" id="IPR016188">
    <property type="entry name" value="PurM-like_N"/>
</dbReference>
<dbReference type="OrthoDB" id="9801934at2"/>
<dbReference type="Proteomes" id="UP000218627">
    <property type="component" value="Unassembled WGS sequence"/>
</dbReference>
<evidence type="ECO:0000259" key="2">
    <source>
        <dbReference type="Pfam" id="PF00586"/>
    </source>
</evidence>
<organism evidence="4 5">
    <name type="scientific">Hydrogenobacter hydrogenophilus</name>
    <dbReference type="NCBI Taxonomy" id="35835"/>
    <lineage>
        <taxon>Bacteria</taxon>
        <taxon>Pseudomonadati</taxon>
        <taxon>Aquificota</taxon>
        <taxon>Aquificia</taxon>
        <taxon>Aquificales</taxon>
        <taxon>Aquificaceae</taxon>
        <taxon>Hydrogenobacter</taxon>
    </lineage>
</organism>
<proteinExistence type="inferred from homology"/>
<accession>A0A285P1Y7</accession>
<protein>
    <submittedName>
        <fullName evidence="4">Hydrogenase maturation protein, carbamoyl dehydratase HypE</fullName>
    </submittedName>
</protein>
<evidence type="ECO:0000256" key="1">
    <source>
        <dbReference type="ARBA" id="ARBA00006243"/>
    </source>
</evidence>
<dbReference type="InterPro" id="IPR036921">
    <property type="entry name" value="PurM-like_N_sf"/>
</dbReference>
<feature type="domain" description="PurM-like C-terminal" evidence="3">
    <location>
        <begin position="158"/>
        <end position="303"/>
    </location>
</feature>
<dbReference type="Gene3D" id="3.90.650.10">
    <property type="entry name" value="PurM-like C-terminal domain"/>
    <property type="match status" value="1"/>
</dbReference>
<dbReference type="SUPFAM" id="SSF55326">
    <property type="entry name" value="PurM N-terminal domain-like"/>
    <property type="match status" value="1"/>
</dbReference>
<evidence type="ECO:0000259" key="3">
    <source>
        <dbReference type="Pfam" id="PF02769"/>
    </source>
</evidence>
<name>A0A285P1Y7_9AQUI</name>
<dbReference type="Gene3D" id="3.30.1330.10">
    <property type="entry name" value="PurM-like, N-terminal domain"/>
    <property type="match status" value="1"/>
</dbReference>
<dbReference type="SUPFAM" id="SSF56042">
    <property type="entry name" value="PurM C-terminal domain-like"/>
    <property type="match status" value="1"/>
</dbReference>
<keyword evidence="5" id="KW-1185">Reference proteome</keyword>
<dbReference type="GO" id="GO:0051604">
    <property type="term" value="P:protein maturation"/>
    <property type="evidence" value="ECO:0007669"/>
    <property type="project" value="TreeGrafter"/>
</dbReference>
<dbReference type="NCBIfam" id="TIGR02124">
    <property type="entry name" value="hypE"/>
    <property type="match status" value="1"/>
</dbReference>
<dbReference type="PIRSF" id="PIRSF005644">
    <property type="entry name" value="Hdrgns_mtr_HypE"/>
    <property type="match status" value="1"/>
</dbReference>
<dbReference type="InterPro" id="IPR011854">
    <property type="entry name" value="HypE"/>
</dbReference>
<dbReference type="InterPro" id="IPR010918">
    <property type="entry name" value="PurM-like_C_dom"/>
</dbReference>
<dbReference type="EMBL" id="OBEN01000009">
    <property type="protein sequence ID" value="SNZ15730.1"/>
    <property type="molecule type" value="Genomic_DNA"/>
</dbReference>
<dbReference type="PANTHER" id="PTHR30303:SF0">
    <property type="entry name" value="CARBAMOYL DEHYDRATASE HYPE"/>
    <property type="match status" value="1"/>
</dbReference>
<dbReference type="PANTHER" id="PTHR30303">
    <property type="entry name" value="HYDROGENASE ISOENZYMES FORMATION PROTEIN HYPE"/>
    <property type="match status" value="1"/>
</dbReference>
<dbReference type="CDD" id="cd02197">
    <property type="entry name" value="HypE"/>
    <property type="match status" value="1"/>
</dbReference>
<feature type="domain" description="PurM-like N-terminal" evidence="2">
    <location>
        <begin position="36"/>
        <end position="147"/>
    </location>
</feature>
<comment type="similarity">
    <text evidence="1">Belongs to the HypE family.</text>
</comment>
<dbReference type="AlphaFoldDB" id="A0A285P1Y7"/>
<evidence type="ECO:0000313" key="5">
    <source>
        <dbReference type="Proteomes" id="UP000218627"/>
    </source>
</evidence>
<evidence type="ECO:0000313" key="4">
    <source>
        <dbReference type="EMBL" id="SNZ15730.1"/>
    </source>
</evidence>
<dbReference type="Pfam" id="PF02769">
    <property type="entry name" value="AIRS_C"/>
    <property type="match status" value="1"/>
</dbReference>
<dbReference type="InterPro" id="IPR036676">
    <property type="entry name" value="PurM-like_C_sf"/>
</dbReference>
<sequence>MRRILLSQGGGGEETWKLIKDVFLKHFSNEHLEKLEDATLLEIDSKIAFTTDSFTVNPLFFKGGNIGKLAVAGTVNDLAVMGAKPLYMSVGFIIEEGFPYEDLESIVVSMKEEAKTSGVLIVAGDTKVVPKGTADGIFINTSGIGKVLYEGLSCRNIKEGDLIIVSGGIGEHGACILAQREGIYMDIELESDCRSLWNLVERIISSNAEIHAMRDPTRGGLSAVLHEWARSSQVSFLVQEENIPIKEPVLGLCDLLGLEPYHLASEGRLVVAVPEKEAKKVLEIIKEHPDGRDAQIIGRAIPAEGQPKVILKTSYGTHRVLDPPAGELLPRIC</sequence>
<gene>
    <name evidence="4" type="ORF">SAMN06265353_1429</name>
</gene>
<reference evidence="5" key="1">
    <citation type="submission" date="2017-09" db="EMBL/GenBank/DDBJ databases">
        <authorList>
            <person name="Varghese N."/>
            <person name="Submissions S."/>
        </authorList>
    </citation>
    <scope>NUCLEOTIDE SEQUENCE [LARGE SCALE GENOMIC DNA]</scope>
    <source>
        <strain evidence="5">DSM 2913</strain>
    </source>
</reference>
<dbReference type="RefSeq" id="WP_096602827.1">
    <property type="nucleotide sequence ID" value="NZ_OBEN01000009.1"/>
</dbReference>